<dbReference type="AlphaFoldDB" id="A0A6A5XJ47"/>
<evidence type="ECO:0000256" key="1">
    <source>
        <dbReference type="SAM" id="MobiDB-lite"/>
    </source>
</evidence>
<dbReference type="Proteomes" id="UP000799778">
    <property type="component" value="Unassembled WGS sequence"/>
</dbReference>
<dbReference type="Pfam" id="PF04000">
    <property type="entry name" value="Sas10_Utp3"/>
    <property type="match status" value="1"/>
</dbReference>
<dbReference type="InterPro" id="IPR007146">
    <property type="entry name" value="Sas10/Utp3/C1D"/>
</dbReference>
<proteinExistence type="predicted"/>
<dbReference type="GO" id="GO:0000462">
    <property type="term" value="P:maturation of SSU-rRNA from tricistronic rRNA transcript (SSU-rRNA, 5.8S rRNA, LSU-rRNA)"/>
    <property type="evidence" value="ECO:0007669"/>
    <property type="project" value="TreeGrafter"/>
</dbReference>
<feature type="region of interest" description="Disordered" evidence="1">
    <location>
        <begin position="308"/>
        <end position="341"/>
    </location>
</feature>
<reference evidence="2" key="1">
    <citation type="journal article" date="2020" name="Stud. Mycol.">
        <title>101 Dothideomycetes genomes: a test case for predicting lifestyles and emergence of pathogens.</title>
        <authorList>
            <person name="Haridas S."/>
            <person name="Albert R."/>
            <person name="Binder M."/>
            <person name="Bloem J."/>
            <person name="Labutti K."/>
            <person name="Salamov A."/>
            <person name="Andreopoulos B."/>
            <person name="Baker S."/>
            <person name="Barry K."/>
            <person name="Bills G."/>
            <person name="Bluhm B."/>
            <person name="Cannon C."/>
            <person name="Castanera R."/>
            <person name="Culley D."/>
            <person name="Daum C."/>
            <person name="Ezra D."/>
            <person name="Gonzalez J."/>
            <person name="Henrissat B."/>
            <person name="Kuo A."/>
            <person name="Liang C."/>
            <person name="Lipzen A."/>
            <person name="Lutzoni F."/>
            <person name="Magnuson J."/>
            <person name="Mondo S."/>
            <person name="Nolan M."/>
            <person name="Ohm R."/>
            <person name="Pangilinan J."/>
            <person name="Park H.-J."/>
            <person name="Ramirez L."/>
            <person name="Alfaro M."/>
            <person name="Sun H."/>
            <person name="Tritt A."/>
            <person name="Yoshinaga Y."/>
            <person name="Zwiers L.-H."/>
            <person name="Turgeon B."/>
            <person name="Goodwin S."/>
            <person name="Spatafora J."/>
            <person name="Crous P."/>
            <person name="Grigoriev I."/>
        </authorList>
    </citation>
    <scope>NUCLEOTIDE SEQUENCE</scope>
    <source>
        <strain evidence="2">CBS 175.79</strain>
    </source>
</reference>
<keyword evidence="3" id="KW-1185">Reference proteome</keyword>
<dbReference type="RefSeq" id="XP_033380673.1">
    <property type="nucleotide sequence ID" value="XM_033528915.1"/>
</dbReference>
<dbReference type="GO" id="GO:0032040">
    <property type="term" value="C:small-subunit processome"/>
    <property type="evidence" value="ECO:0007669"/>
    <property type="project" value="TreeGrafter"/>
</dbReference>
<dbReference type="EMBL" id="ML978073">
    <property type="protein sequence ID" value="KAF2012334.1"/>
    <property type="molecule type" value="Genomic_DNA"/>
</dbReference>
<name>A0A6A5XJ47_9PLEO</name>
<protein>
    <recommendedName>
        <fullName evidence="4">Localizes primarily to the nucleolus</fullName>
    </recommendedName>
</protein>
<feature type="compositionally biased region" description="Acidic residues" evidence="1">
    <location>
        <begin position="140"/>
        <end position="158"/>
    </location>
</feature>
<dbReference type="GeneID" id="54286312"/>
<evidence type="ECO:0000313" key="3">
    <source>
        <dbReference type="Proteomes" id="UP000799778"/>
    </source>
</evidence>
<sequence length="352" mass="39348">MAVDNSLSALLSTLTISIKSATQVLPEDGTAPPKDGISLLDVKNDLLLSYLQNLVFLILLKLRNRSHSDKSGDDDLQEEIVKKLVELRVYLEKGVRPLENKLRYQIDKIVRTADDATRKESHQVTAPRPTTRQLNGDNSDISDDDSVGSAQTDDDMDETSYGPNLSAFKRSQAADAQVASETSKDGIYRPPRITPMAMPVTQSREERESRPRKSATMDEFIATELSTAPLAEPSIGSTIVSGGRRMKSDKERRDEAERRDYEESNFVRLPKESKKERAKKGIQSRNSGWGGEEFRNLGAGLDRIEKLTKRKGNALGSLERSRKRPVEDSPRGTGVVGDAFEKRRKVVSRYRK</sequence>
<evidence type="ECO:0008006" key="4">
    <source>
        <dbReference type="Google" id="ProtNLM"/>
    </source>
</evidence>
<dbReference type="OrthoDB" id="203440at2759"/>
<feature type="region of interest" description="Disordered" evidence="1">
    <location>
        <begin position="114"/>
        <end position="194"/>
    </location>
</feature>
<dbReference type="PANTHER" id="PTHR13237">
    <property type="entry name" value="SOMETHING ABOUT SILENCING PROTEIN 10-RELATED"/>
    <property type="match status" value="1"/>
</dbReference>
<organism evidence="2 3">
    <name type="scientific">Aaosphaeria arxii CBS 175.79</name>
    <dbReference type="NCBI Taxonomy" id="1450172"/>
    <lineage>
        <taxon>Eukaryota</taxon>
        <taxon>Fungi</taxon>
        <taxon>Dikarya</taxon>
        <taxon>Ascomycota</taxon>
        <taxon>Pezizomycotina</taxon>
        <taxon>Dothideomycetes</taxon>
        <taxon>Pleosporomycetidae</taxon>
        <taxon>Pleosporales</taxon>
        <taxon>Pleosporales incertae sedis</taxon>
        <taxon>Aaosphaeria</taxon>
    </lineage>
</organism>
<feature type="compositionally biased region" description="Basic and acidic residues" evidence="1">
    <location>
        <begin position="246"/>
        <end position="262"/>
    </location>
</feature>
<gene>
    <name evidence="2" type="ORF">BU24DRAFT_426205</name>
</gene>
<evidence type="ECO:0000313" key="2">
    <source>
        <dbReference type="EMBL" id="KAF2012334.1"/>
    </source>
</evidence>
<accession>A0A6A5XJ47</accession>
<dbReference type="PANTHER" id="PTHR13237:SF9">
    <property type="entry name" value="NEUROGUIDIN"/>
    <property type="match status" value="1"/>
</dbReference>
<feature type="region of interest" description="Disordered" evidence="1">
    <location>
        <begin position="233"/>
        <end position="294"/>
    </location>
</feature>